<feature type="domain" description="Mon2/Sec7/BIG1-like HUS" evidence="1">
    <location>
        <begin position="8"/>
        <end position="161"/>
    </location>
</feature>
<feature type="non-terminal residue" evidence="2">
    <location>
        <position position="1"/>
    </location>
</feature>
<name>A0A815E8R0_9BILA</name>
<organism evidence="2 4">
    <name type="scientific">Didymodactylos carnosus</name>
    <dbReference type="NCBI Taxonomy" id="1234261"/>
    <lineage>
        <taxon>Eukaryota</taxon>
        <taxon>Metazoa</taxon>
        <taxon>Spiralia</taxon>
        <taxon>Gnathifera</taxon>
        <taxon>Rotifera</taxon>
        <taxon>Eurotatoria</taxon>
        <taxon>Bdelloidea</taxon>
        <taxon>Philodinida</taxon>
        <taxon>Philodinidae</taxon>
        <taxon>Didymodactylos</taxon>
    </lineage>
</organism>
<dbReference type="Pfam" id="PF12783">
    <property type="entry name" value="Sec7-like_HUS"/>
    <property type="match status" value="1"/>
</dbReference>
<gene>
    <name evidence="2" type="ORF">GPM918_LOCUS28860</name>
    <name evidence="3" type="ORF">SRO942_LOCUS29392</name>
</gene>
<dbReference type="Proteomes" id="UP000663829">
    <property type="component" value="Unassembled WGS sequence"/>
</dbReference>
<evidence type="ECO:0000313" key="4">
    <source>
        <dbReference type="Proteomes" id="UP000663829"/>
    </source>
</evidence>
<dbReference type="Proteomes" id="UP000681722">
    <property type="component" value="Unassembled WGS sequence"/>
</dbReference>
<accession>A0A815E8R0</accession>
<dbReference type="AlphaFoldDB" id="A0A815E8R0"/>
<evidence type="ECO:0000313" key="2">
    <source>
        <dbReference type="EMBL" id="CAF1308078.1"/>
    </source>
</evidence>
<proteinExistence type="predicted"/>
<dbReference type="OrthoDB" id="294853at2759"/>
<dbReference type="EMBL" id="CAJNOQ010012792">
    <property type="protein sequence ID" value="CAF1308078.1"/>
    <property type="molecule type" value="Genomic_DNA"/>
</dbReference>
<comment type="caution">
    <text evidence="2">The sequence shown here is derived from an EMBL/GenBank/DDBJ whole genome shotgun (WGS) entry which is preliminary data.</text>
</comment>
<keyword evidence="4" id="KW-1185">Reference proteome</keyword>
<reference evidence="2" key="1">
    <citation type="submission" date="2021-02" db="EMBL/GenBank/DDBJ databases">
        <authorList>
            <person name="Nowell W R."/>
        </authorList>
    </citation>
    <scope>NUCLEOTIDE SEQUENCE</scope>
</reference>
<sequence>RLPSAVGAKDAYLLFQDLCYLRNGGQSVWLIGLTEITRTLILELIETILMHYASIFYHHDEFRYLLKERVSPLIIKLFSPGMTHIAKREKLSTNNVQMGSGNLYDGAYFPLIARLLRLVCILVRLYFSLLITECEIFLSLLIKLLEQDKPIGQRSLAIECLMISGSRLSKMGFHFENSISTLFLAGKTWKMQW</sequence>
<evidence type="ECO:0000313" key="3">
    <source>
        <dbReference type="EMBL" id="CAF4143018.1"/>
    </source>
</evidence>
<protein>
    <recommendedName>
        <fullName evidence="1">Mon2/Sec7/BIG1-like HUS domain-containing protein</fullName>
    </recommendedName>
</protein>
<dbReference type="InterPro" id="IPR032691">
    <property type="entry name" value="Mon2/Sec7/BIG1-like_HUS"/>
</dbReference>
<evidence type="ECO:0000259" key="1">
    <source>
        <dbReference type="Pfam" id="PF12783"/>
    </source>
</evidence>
<dbReference type="EMBL" id="CAJOBC010040910">
    <property type="protein sequence ID" value="CAF4143018.1"/>
    <property type="molecule type" value="Genomic_DNA"/>
</dbReference>